<evidence type="ECO:0000259" key="2">
    <source>
        <dbReference type="Pfam" id="PF13639"/>
    </source>
</evidence>
<evidence type="ECO:0000256" key="1">
    <source>
        <dbReference type="SAM" id="MobiDB-lite"/>
    </source>
</evidence>
<dbReference type="PANTHER" id="PTHR47035:SF3">
    <property type="entry name" value="OS11G0150450 PROTEIN"/>
    <property type="match status" value="1"/>
</dbReference>
<organism evidence="3">
    <name type="scientific">viral metagenome</name>
    <dbReference type="NCBI Taxonomy" id="1070528"/>
    <lineage>
        <taxon>unclassified sequences</taxon>
        <taxon>metagenomes</taxon>
        <taxon>organismal metagenomes</taxon>
    </lineage>
</organism>
<feature type="compositionally biased region" description="Low complexity" evidence="1">
    <location>
        <begin position="207"/>
        <end position="226"/>
    </location>
</feature>
<name>A0A6C0E2M4_9ZZZZ</name>
<dbReference type="InterPro" id="IPR053070">
    <property type="entry name" value="RING-type_E3_ubiquitin-ligase"/>
</dbReference>
<dbReference type="InterPro" id="IPR001841">
    <property type="entry name" value="Znf_RING"/>
</dbReference>
<reference evidence="3" key="1">
    <citation type="journal article" date="2020" name="Nature">
        <title>Giant virus diversity and host interactions through global metagenomics.</title>
        <authorList>
            <person name="Schulz F."/>
            <person name="Roux S."/>
            <person name="Paez-Espino D."/>
            <person name="Jungbluth S."/>
            <person name="Walsh D.A."/>
            <person name="Denef V.J."/>
            <person name="McMahon K.D."/>
            <person name="Konstantinidis K.T."/>
            <person name="Eloe-Fadrosh E.A."/>
            <person name="Kyrpides N.C."/>
            <person name="Woyke T."/>
        </authorList>
    </citation>
    <scope>NUCLEOTIDE SEQUENCE</scope>
    <source>
        <strain evidence="3">GVMAG-M-3300023179-114</strain>
    </source>
</reference>
<dbReference type="SUPFAM" id="SSF57850">
    <property type="entry name" value="RING/U-box"/>
    <property type="match status" value="1"/>
</dbReference>
<dbReference type="EMBL" id="MN739721">
    <property type="protein sequence ID" value="QHT22850.1"/>
    <property type="molecule type" value="Genomic_DNA"/>
</dbReference>
<accession>A0A6C0E2M4</accession>
<dbReference type="AlphaFoldDB" id="A0A6C0E2M4"/>
<feature type="domain" description="RING-type" evidence="2">
    <location>
        <begin position="151"/>
        <end position="195"/>
    </location>
</feature>
<dbReference type="Pfam" id="PF13639">
    <property type="entry name" value="zf-RING_2"/>
    <property type="match status" value="1"/>
</dbReference>
<dbReference type="InterPro" id="IPR013083">
    <property type="entry name" value="Znf_RING/FYVE/PHD"/>
</dbReference>
<dbReference type="PANTHER" id="PTHR47035">
    <property type="entry name" value="OS11G0150450 PROTEIN"/>
    <property type="match status" value="1"/>
</dbReference>
<dbReference type="Gene3D" id="3.30.40.10">
    <property type="entry name" value="Zinc/RING finger domain, C3HC4 (zinc finger)"/>
    <property type="match status" value="1"/>
</dbReference>
<feature type="region of interest" description="Disordered" evidence="1">
    <location>
        <begin position="205"/>
        <end position="234"/>
    </location>
</feature>
<protein>
    <recommendedName>
        <fullName evidence="2">RING-type domain-containing protein</fullName>
    </recommendedName>
</protein>
<sequence length="305" mass="35461">MSFYRNQSFNNRNLSYNDVIMLEFYTQQYNDTCYRISQLQRSLDRINENINRIYFADYRNNNNNHTSFVRNRNTSRTRHAASNPYLFEPISLNRTSRQGNDNTSILNQRDALWTNLMSSFFSNVPVFPTMDEIRRASTVVRYRDVEDPLNDSCPISLERFTEDSYVTQLNYCGHLFNTNELNIWFETNVRCPVCRHDIRTIPQENASPANSSVEADSSSSTTRQTSDPLSVSGRNTTFTSELITRITDQLIHSLYGENAETDVDIDRTRSTVSETSADGSRILYDASNNTFLFETYIPLYRDSRN</sequence>
<evidence type="ECO:0000313" key="3">
    <source>
        <dbReference type="EMBL" id="QHT22850.1"/>
    </source>
</evidence>
<proteinExistence type="predicted"/>